<dbReference type="PANTHER" id="PTHR45947">
    <property type="entry name" value="SULFOQUINOVOSYL TRANSFERASE SQD2"/>
    <property type="match status" value="1"/>
</dbReference>
<evidence type="ECO:0000256" key="2">
    <source>
        <dbReference type="ARBA" id="ARBA00022676"/>
    </source>
</evidence>
<keyword evidence="3 6" id="KW-0808">Transferase</keyword>
<keyword evidence="2" id="KW-0328">Glycosyltransferase</keyword>
<dbReference type="SUPFAM" id="SSF53756">
    <property type="entry name" value="UDP-Glycosyltransferase/glycogen phosphorylase"/>
    <property type="match status" value="1"/>
</dbReference>
<feature type="transmembrane region" description="Helical" evidence="4">
    <location>
        <begin position="55"/>
        <end position="78"/>
    </location>
</feature>
<keyword evidence="4" id="KW-1133">Transmembrane helix</keyword>
<feature type="domain" description="Glycosyltransferase subfamily 4-like N-terminal" evidence="5">
    <location>
        <begin position="225"/>
        <end position="396"/>
    </location>
</feature>
<gene>
    <name evidence="6" type="ORF">C7474_0521</name>
</gene>
<evidence type="ECO:0000256" key="4">
    <source>
        <dbReference type="SAM" id="Phobius"/>
    </source>
</evidence>
<dbReference type="InterPro" id="IPR014509">
    <property type="entry name" value="YjdF-like"/>
</dbReference>
<dbReference type="PANTHER" id="PTHR45947:SF3">
    <property type="entry name" value="SULFOQUINOVOSYL TRANSFERASE SQD2"/>
    <property type="match status" value="1"/>
</dbReference>
<name>A0A498CA44_9MICO</name>
<protein>
    <recommendedName>
        <fullName evidence="1">D-inositol 3-phosphate glycosyltransferase</fullName>
    </recommendedName>
</protein>
<dbReference type="InterPro" id="IPR050194">
    <property type="entry name" value="Glycosyltransferase_grp1"/>
</dbReference>
<dbReference type="GO" id="GO:1901137">
    <property type="term" value="P:carbohydrate derivative biosynthetic process"/>
    <property type="evidence" value="ECO:0007669"/>
    <property type="project" value="UniProtKB-ARBA"/>
</dbReference>
<feature type="transmembrane region" description="Helical" evidence="4">
    <location>
        <begin position="15"/>
        <end position="35"/>
    </location>
</feature>
<dbReference type="GO" id="GO:0016757">
    <property type="term" value="F:glycosyltransferase activity"/>
    <property type="evidence" value="ECO:0007669"/>
    <property type="project" value="UniProtKB-KW"/>
</dbReference>
<evidence type="ECO:0000313" key="7">
    <source>
        <dbReference type="Proteomes" id="UP000273158"/>
    </source>
</evidence>
<sequence>MIENFLRPPRTVGEVLADALRVLGAVGILLAAIAFEPTDAGVVAAALPVLMVPRFLGVTTWLDLTAGATVLVAAWSNVFDLYTEVTGWDIVVHVVCTGVLTLLVYVALARARVVPHRTDNSFLPRVPLLLCPALGLALSALWEMVEWFGHTVITDTISVGYTDTIGDLAAGGVGAATAGMVVCLVRLERPAPVLPAATGGLDDVRMPRRWLVATTEYAGLTAYTGGIGRHYAALLPALVSRGIAVDLVVFAEGDVVADAPLHGVRLVSLVRSDARRRRRNLARRARHLRRIHRAGDYDCVFAPEWMALAARLPRRAPLVTNLATGSKLAHDVSDLRIADLPAGLRGAVRAQQHAEKRQIRRSAGVVAISAAMHERTRQLVGSLPPVEVVRNCIDTAEVQRRAASAAPPPLWPTADGPVVLFLGRAERRKGIVDAVTAYGLLHAREPTARLVIAGAGGDARYEPTRAQLLDTLTEGARTRVTWLGHTPGDELYAAVREADVVMCPSRWEGFGQVALEVKAIGTPLVVTTGSGFDDFCTDGLDCAMVPPADPVALADALGMLLGDPAHGAELAAVGKAQAPWFSAEAVAADLAGAVGRLLGSRR</sequence>
<dbReference type="OrthoDB" id="3371840at2"/>
<keyword evidence="7" id="KW-1185">Reference proteome</keyword>
<evidence type="ECO:0000313" key="6">
    <source>
        <dbReference type="EMBL" id="RLK52572.1"/>
    </source>
</evidence>
<dbReference type="Gene3D" id="3.40.50.2000">
    <property type="entry name" value="Glycogen Phosphorylase B"/>
    <property type="match status" value="2"/>
</dbReference>
<dbReference type="Pfam" id="PF09997">
    <property type="entry name" value="DUF2238"/>
    <property type="match status" value="1"/>
</dbReference>
<dbReference type="EMBL" id="RCDB01000001">
    <property type="protein sequence ID" value="RLK52572.1"/>
    <property type="molecule type" value="Genomic_DNA"/>
</dbReference>
<accession>A0A498CA44</accession>
<proteinExistence type="predicted"/>
<dbReference type="InterPro" id="IPR028098">
    <property type="entry name" value="Glyco_trans_4-like_N"/>
</dbReference>
<dbReference type="AlphaFoldDB" id="A0A498CA44"/>
<evidence type="ECO:0000256" key="3">
    <source>
        <dbReference type="ARBA" id="ARBA00022679"/>
    </source>
</evidence>
<dbReference type="CDD" id="cd03801">
    <property type="entry name" value="GT4_PimA-like"/>
    <property type="match status" value="1"/>
</dbReference>
<dbReference type="Pfam" id="PF13692">
    <property type="entry name" value="Glyco_trans_1_4"/>
    <property type="match status" value="1"/>
</dbReference>
<evidence type="ECO:0000259" key="5">
    <source>
        <dbReference type="Pfam" id="PF13439"/>
    </source>
</evidence>
<feature type="transmembrane region" description="Helical" evidence="4">
    <location>
        <begin position="90"/>
        <end position="110"/>
    </location>
</feature>
<dbReference type="Proteomes" id="UP000273158">
    <property type="component" value="Unassembled WGS sequence"/>
</dbReference>
<keyword evidence="4" id="KW-0472">Membrane</keyword>
<evidence type="ECO:0000256" key="1">
    <source>
        <dbReference type="ARBA" id="ARBA00021292"/>
    </source>
</evidence>
<dbReference type="Pfam" id="PF13439">
    <property type="entry name" value="Glyco_transf_4"/>
    <property type="match status" value="1"/>
</dbReference>
<comment type="caution">
    <text evidence="6">The sequence shown here is derived from an EMBL/GenBank/DDBJ whole genome shotgun (WGS) entry which is preliminary data.</text>
</comment>
<organism evidence="6 7">
    <name type="scientific">Microbacterium telephonicum</name>
    <dbReference type="NCBI Taxonomy" id="1714841"/>
    <lineage>
        <taxon>Bacteria</taxon>
        <taxon>Bacillati</taxon>
        <taxon>Actinomycetota</taxon>
        <taxon>Actinomycetes</taxon>
        <taxon>Micrococcales</taxon>
        <taxon>Microbacteriaceae</taxon>
        <taxon>Microbacterium</taxon>
    </lineage>
</organism>
<feature type="transmembrane region" description="Helical" evidence="4">
    <location>
        <begin position="122"/>
        <end position="142"/>
    </location>
</feature>
<keyword evidence="4" id="KW-0812">Transmembrane</keyword>
<reference evidence="6 7" key="1">
    <citation type="journal article" date="2015" name="Stand. Genomic Sci.">
        <title>Genomic Encyclopedia of Bacterial and Archaeal Type Strains, Phase III: the genomes of soil and plant-associated and newly described type strains.</title>
        <authorList>
            <person name="Whitman W.B."/>
            <person name="Woyke T."/>
            <person name="Klenk H.P."/>
            <person name="Zhou Y."/>
            <person name="Lilburn T.G."/>
            <person name="Beck B.J."/>
            <person name="De Vos P."/>
            <person name="Vandamme P."/>
            <person name="Eisen J.A."/>
            <person name="Garrity G."/>
            <person name="Hugenholtz P."/>
            <person name="Kyrpides N.C."/>
        </authorList>
    </citation>
    <scope>NUCLEOTIDE SEQUENCE [LARGE SCALE GENOMIC DNA]</scope>
    <source>
        <strain evidence="6 7">S2T63</strain>
    </source>
</reference>
<dbReference type="RefSeq" id="WP_121057382.1">
    <property type="nucleotide sequence ID" value="NZ_RCDB01000001.1"/>
</dbReference>